<reference evidence="2 3" key="1">
    <citation type="submission" date="2019-03" db="EMBL/GenBank/DDBJ databases">
        <title>Single cell metagenomics reveals metabolic interactions within the superorganism composed of flagellate Streblomastix strix and complex community of Bacteroidetes bacteria on its surface.</title>
        <authorList>
            <person name="Treitli S.C."/>
            <person name="Kolisko M."/>
            <person name="Husnik F."/>
            <person name="Keeling P."/>
            <person name="Hampl V."/>
        </authorList>
    </citation>
    <scope>NUCLEOTIDE SEQUENCE [LARGE SCALE GENOMIC DNA]</scope>
    <source>
        <strain evidence="2">ST1C</strain>
    </source>
</reference>
<evidence type="ECO:0000313" key="3">
    <source>
        <dbReference type="Proteomes" id="UP000324800"/>
    </source>
</evidence>
<evidence type="ECO:0000313" key="2">
    <source>
        <dbReference type="EMBL" id="KAA6311824.1"/>
    </source>
</evidence>
<feature type="region of interest" description="Disordered" evidence="1">
    <location>
        <begin position="1"/>
        <end position="23"/>
    </location>
</feature>
<name>A0A5J4PTD2_9EUKA</name>
<protein>
    <submittedName>
        <fullName evidence="2">Uncharacterized protein</fullName>
    </submittedName>
</protein>
<proteinExistence type="predicted"/>
<gene>
    <name evidence="2" type="ORF">EZS28_056048</name>
</gene>
<dbReference type="EMBL" id="SNRW01049067">
    <property type="protein sequence ID" value="KAA6311824.1"/>
    <property type="molecule type" value="Genomic_DNA"/>
</dbReference>
<dbReference type="Proteomes" id="UP000324800">
    <property type="component" value="Unassembled WGS sequence"/>
</dbReference>
<sequence length="90" mass="10553">MAKLPDTLNKQQERTAGYSLRNNSFRKNFQRAVDNQSPNQIRQLYSSIRFKKDESNRHVSTSNEGDLPYLPTYEYKNNTITRTGKDKHNS</sequence>
<comment type="caution">
    <text evidence="2">The sequence shown here is derived from an EMBL/GenBank/DDBJ whole genome shotgun (WGS) entry which is preliminary data.</text>
</comment>
<dbReference type="AlphaFoldDB" id="A0A5J4PTD2"/>
<evidence type="ECO:0000256" key="1">
    <source>
        <dbReference type="SAM" id="MobiDB-lite"/>
    </source>
</evidence>
<accession>A0A5J4PTD2</accession>
<organism evidence="2 3">
    <name type="scientific">Streblomastix strix</name>
    <dbReference type="NCBI Taxonomy" id="222440"/>
    <lineage>
        <taxon>Eukaryota</taxon>
        <taxon>Metamonada</taxon>
        <taxon>Preaxostyla</taxon>
        <taxon>Oxymonadida</taxon>
        <taxon>Streblomastigidae</taxon>
        <taxon>Streblomastix</taxon>
    </lineage>
</organism>